<name>A0ABW3VIR6_9PSEU</name>
<evidence type="ECO:0000313" key="1">
    <source>
        <dbReference type="EMBL" id="MFD1234655.1"/>
    </source>
</evidence>
<dbReference type="Proteomes" id="UP001597182">
    <property type="component" value="Unassembled WGS sequence"/>
</dbReference>
<dbReference type="EMBL" id="JBHTMB010000137">
    <property type="protein sequence ID" value="MFD1234655.1"/>
    <property type="molecule type" value="Genomic_DNA"/>
</dbReference>
<comment type="caution">
    <text evidence="1">The sequence shown here is derived from an EMBL/GenBank/DDBJ whole genome shotgun (WGS) entry which is preliminary data.</text>
</comment>
<keyword evidence="2" id="KW-1185">Reference proteome</keyword>
<organism evidence="1 2">
    <name type="scientific">Pseudonocardia benzenivorans</name>
    <dbReference type="NCBI Taxonomy" id="228005"/>
    <lineage>
        <taxon>Bacteria</taxon>
        <taxon>Bacillati</taxon>
        <taxon>Actinomycetota</taxon>
        <taxon>Actinomycetes</taxon>
        <taxon>Pseudonocardiales</taxon>
        <taxon>Pseudonocardiaceae</taxon>
        <taxon>Pseudonocardia</taxon>
    </lineage>
</organism>
<proteinExistence type="predicted"/>
<gene>
    <name evidence="1" type="ORF">ACFQ34_15300</name>
</gene>
<evidence type="ECO:0000313" key="2">
    <source>
        <dbReference type="Proteomes" id="UP001597182"/>
    </source>
</evidence>
<dbReference type="RefSeq" id="WP_013672594.1">
    <property type="nucleotide sequence ID" value="NZ_BAABKS010000085.1"/>
</dbReference>
<accession>A0ABW3VIR6</accession>
<protein>
    <submittedName>
        <fullName evidence="1">Uncharacterized protein</fullName>
    </submittedName>
</protein>
<sequence length="64" mass="6888">MTSEFGRRAVPFVVRVAAEWIEFADADDEDDGAIAFRDRASLTGALAVTSDGRDVEVSDLGLAR</sequence>
<reference evidence="2" key="1">
    <citation type="journal article" date="2019" name="Int. J. Syst. Evol. Microbiol.">
        <title>The Global Catalogue of Microorganisms (GCM) 10K type strain sequencing project: providing services to taxonomists for standard genome sequencing and annotation.</title>
        <authorList>
            <consortium name="The Broad Institute Genomics Platform"/>
            <consortium name="The Broad Institute Genome Sequencing Center for Infectious Disease"/>
            <person name="Wu L."/>
            <person name="Ma J."/>
        </authorList>
    </citation>
    <scope>NUCLEOTIDE SEQUENCE [LARGE SCALE GENOMIC DNA]</scope>
    <source>
        <strain evidence="2">CCUG 49018</strain>
    </source>
</reference>